<evidence type="ECO:0000256" key="2">
    <source>
        <dbReference type="ARBA" id="ARBA00022801"/>
    </source>
</evidence>
<dbReference type="PANTHER" id="PTHR21660:SF1">
    <property type="entry name" value="ACYL-COENZYME A THIOESTERASE 13"/>
    <property type="match status" value="1"/>
</dbReference>
<dbReference type="InterPro" id="IPR029069">
    <property type="entry name" value="HotDog_dom_sf"/>
</dbReference>
<dbReference type="InterPro" id="IPR039298">
    <property type="entry name" value="ACOT13"/>
</dbReference>
<dbReference type="Gene3D" id="3.10.129.10">
    <property type="entry name" value="Hotdog Thioesterase"/>
    <property type="match status" value="1"/>
</dbReference>
<dbReference type="EMBL" id="JAXCLX010000003">
    <property type="protein sequence ID" value="MDY0873618.1"/>
    <property type="molecule type" value="Genomic_DNA"/>
</dbReference>
<comment type="caution">
    <text evidence="4">The sequence shown here is derived from an EMBL/GenBank/DDBJ whole genome shotgun (WGS) entry which is preliminary data.</text>
</comment>
<feature type="domain" description="Thioesterase" evidence="3">
    <location>
        <begin position="42"/>
        <end position="116"/>
    </location>
</feature>
<evidence type="ECO:0000256" key="1">
    <source>
        <dbReference type="ARBA" id="ARBA00008324"/>
    </source>
</evidence>
<keyword evidence="2 4" id="KW-0378">Hydrolase</keyword>
<sequence>MERPYSGYAELIGYELIDKAKDFARLQLHLEPRHLNRMEVPHGGVMATLLDSATGFAVAFAAGPERVLRAVTVSMNVQFMGQGKVGETVIVDGHRTGGGKTVAFATAEVKNPAGQVLARGDAVYRFLEKW</sequence>
<dbReference type="NCBIfam" id="TIGR00369">
    <property type="entry name" value="unchar_dom_1"/>
    <property type="match status" value="1"/>
</dbReference>
<dbReference type="Pfam" id="PF03061">
    <property type="entry name" value="4HBT"/>
    <property type="match status" value="1"/>
</dbReference>
<gene>
    <name evidence="4" type="ORF">SMD31_16885</name>
</gene>
<dbReference type="RefSeq" id="WP_320502092.1">
    <property type="nucleotide sequence ID" value="NZ_JAXCLX010000003.1"/>
</dbReference>
<dbReference type="InterPro" id="IPR003736">
    <property type="entry name" value="PAAI_dom"/>
</dbReference>
<accession>A0ABU5E3W8</accession>
<dbReference type="SUPFAM" id="SSF54637">
    <property type="entry name" value="Thioesterase/thiol ester dehydrase-isomerase"/>
    <property type="match status" value="1"/>
</dbReference>
<proteinExistence type="inferred from homology"/>
<evidence type="ECO:0000313" key="4">
    <source>
        <dbReference type="EMBL" id="MDY0873618.1"/>
    </source>
</evidence>
<dbReference type="InterPro" id="IPR006683">
    <property type="entry name" value="Thioestr_dom"/>
</dbReference>
<reference evidence="4 5" key="1">
    <citation type="journal article" date="2013" name="Antonie Van Leeuwenhoek">
        <title>Dongia rigui sp. nov., isolated from freshwater of a large wetland in Korea.</title>
        <authorList>
            <person name="Baik K.S."/>
            <person name="Hwang Y.M."/>
            <person name="Choi J.S."/>
            <person name="Kwon J."/>
            <person name="Seong C.N."/>
        </authorList>
    </citation>
    <scope>NUCLEOTIDE SEQUENCE [LARGE SCALE GENOMIC DNA]</scope>
    <source>
        <strain evidence="4 5">04SU4-P</strain>
    </source>
</reference>
<dbReference type="GO" id="GO:0016787">
    <property type="term" value="F:hydrolase activity"/>
    <property type="evidence" value="ECO:0007669"/>
    <property type="project" value="UniProtKB-KW"/>
</dbReference>
<evidence type="ECO:0000313" key="5">
    <source>
        <dbReference type="Proteomes" id="UP001271769"/>
    </source>
</evidence>
<evidence type="ECO:0000259" key="3">
    <source>
        <dbReference type="Pfam" id="PF03061"/>
    </source>
</evidence>
<dbReference type="EC" id="3.1.2.-" evidence="4"/>
<keyword evidence="5" id="KW-1185">Reference proteome</keyword>
<name>A0ABU5E3W8_9PROT</name>
<dbReference type="PANTHER" id="PTHR21660">
    <property type="entry name" value="THIOESTERASE SUPERFAMILY MEMBER-RELATED"/>
    <property type="match status" value="1"/>
</dbReference>
<dbReference type="Proteomes" id="UP001271769">
    <property type="component" value="Unassembled WGS sequence"/>
</dbReference>
<comment type="similarity">
    <text evidence="1">Belongs to the thioesterase PaaI family.</text>
</comment>
<dbReference type="CDD" id="cd03443">
    <property type="entry name" value="PaaI_thioesterase"/>
    <property type="match status" value="1"/>
</dbReference>
<protein>
    <submittedName>
        <fullName evidence="4">PaaI family thioesterase</fullName>
        <ecNumber evidence="4">3.1.2.-</ecNumber>
    </submittedName>
</protein>
<organism evidence="4 5">
    <name type="scientific">Dongia rigui</name>
    <dbReference type="NCBI Taxonomy" id="940149"/>
    <lineage>
        <taxon>Bacteria</taxon>
        <taxon>Pseudomonadati</taxon>
        <taxon>Pseudomonadota</taxon>
        <taxon>Alphaproteobacteria</taxon>
        <taxon>Rhodospirillales</taxon>
        <taxon>Dongiaceae</taxon>
        <taxon>Dongia</taxon>
    </lineage>
</organism>